<dbReference type="GO" id="GO:0006152">
    <property type="term" value="P:purine nucleoside catabolic process"/>
    <property type="evidence" value="ECO:0007669"/>
    <property type="project" value="TreeGrafter"/>
</dbReference>
<evidence type="ECO:0000259" key="4">
    <source>
        <dbReference type="Pfam" id="PF01156"/>
    </source>
</evidence>
<evidence type="ECO:0000313" key="6">
    <source>
        <dbReference type="Proteomes" id="UP001166286"/>
    </source>
</evidence>
<name>A0AA39QUR3_9LECA</name>
<gene>
    <name evidence="5" type="ORF">JMJ35_007991</name>
</gene>
<accession>A0AA39QUR3</accession>
<dbReference type="PANTHER" id="PTHR12304:SF56">
    <property type="entry name" value="HYDROLASE, PUTATIVE (AFU_ORTHOLOGUE AFUA_1G11790)-RELATED"/>
    <property type="match status" value="1"/>
</dbReference>
<dbReference type="PANTHER" id="PTHR12304">
    <property type="entry name" value="INOSINE-URIDINE PREFERRING NUCLEOSIDE HYDROLASE"/>
    <property type="match status" value="1"/>
</dbReference>
<keyword evidence="2" id="KW-0378">Hydrolase</keyword>
<proteinExistence type="inferred from homology"/>
<dbReference type="Proteomes" id="UP001166286">
    <property type="component" value="Unassembled WGS sequence"/>
</dbReference>
<dbReference type="InterPro" id="IPR023186">
    <property type="entry name" value="IUNH"/>
</dbReference>
<dbReference type="InterPro" id="IPR036452">
    <property type="entry name" value="Ribo_hydro-like"/>
</dbReference>
<dbReference type="SUPFAM" id="SSF53590">
    <property type="entry name" value="Nucleoside hydrolase"/>
    <property type="match status" value="1"/>
</dbReference>
<keyword evidence="3" id="KW-0326">Glycosidase</keyword>
<dbReference type="InterPro" id="IPR001910">
    <property type="entry name" value="Inosine/uridine_hydrolase_dom"/>
</dbReference>
<dbReference type="AlphaFoldDB" id="A0AA39QUR3"/>
<dbReference type="Gene3D" id="3.90.245.10">
    <property type="entry name" value="Ribonucleoside hydrolase-like"/>
    <property type="match status" value="1"/>
</dbReference>
<sequence>MVKERVIIDTDPGCDDVLALLLALASSPEQLEVLLISVTYGNVDVQNCLRNVVSMFNIIEKEMQWRKDHASPEGFEALKTNKPLVSVGAEGPLGGQALMADYYHGIDGLGNVHNTHPHHSSPRETWAHLFDPPAPETMLSSTAIKDAHTDPTTLNSLFTPSHRPSHLEILRILDENPPNTITLIAIGPLTNFALAASQSPQTFLKAKNLIVMGGTIHEPGNITPVAEFNCIADANAAARVYALTSPNPSSTMPLDDILPPYPSKDLLGERRLKVTLFPLDITTPHVLRRAHVEAKTNTLIEQGSPLAEWVGAFLAATFQKSESLYHGAAGLGGGATYMCLHDIVCIWYALSAGDESQSQKGKGEGWKIRESEDVRVETQGQWTRGMCVVDRREMKMLDREYVEGEVKGDTGGWLQRGRGNRVDRCVGTPGEEVLASLLMDKIFG</sequence>
<evidence type="ECO:0000256" key="2">
    <source>
        <dbReference type="ARBA" id="ARBA00022801"/>
    </source>
</evidence>
<keyword evidence="6" id="KW-1185">Reference proteome</keyword>
<feature type="domain" description="Inosine/uridine-preferring nucleoside hydrolase" evidence="4">
    <location>
        <begin position="6"/>
        <end position="394"/>
    </location>
</feature>
<comment type="caution">
    <text evidence="5">The sequence shown here is derived from an EMBL/GenBank/DDBJ whole genome shotgun (WGS) entry which is preliminary data.</text>
</comment>
<protein>
    <recommendedName>
        <fullName evidence="4">Inosine/uridine-preferring nucleoside hydrolase domain-containing protein</fullName>
    </recommendedName>
</protein>
<evidence type="ECO:0000256" key="3">
    <source>
        <dbReference type="ARBA" id="ARBA00023295"/>
    </source>
</evidence>
<reference evidence="5" key="1">
    <citation type="submission" date="2023-03" db="EMBL/GenBank/DDBJ databases">
        <title>Complete genome of Cladonia borealis.</title>
        <authorList>
            <person name="Park H."/>
        </authorList>
    </citation>
    <scope>NUCLEOTIDE SEQUENCE</scope>
    <source>
        <strain evidence="5">ANT050790</strain>
    </source>
</reference>
<organism evidence="5 6">
    <name type="scientific">Cladonia borealis</name>
    <dbReference type="NCBI Taxonomy" id="184061"/>
    <lineage>
        <taxon>Eukaryota</taxon>
        <taxon>Fungi</taxon>
        <taxon>Dikarya</taxon>
        <taxon>Ascomycota</taxon>
        <taxon>Pezizomycotina</taxon>
        <taxon>Lecanoromycetes</taxon>
        <taxon>OSLEUM clade</taxon>
        <taxon>Lecanoromycetidae</taxon>
        <taxon>Lecanorales</taxon>
        <taxon>Lecanorineae</taxon>
        <taxon>Cladoniaceae</taxon>
        <taxon>Cladonia</taxon>
    </lineage>
</organism>
<dbReference type="GO" id="GO:0005829">
    <property type="term" value="C:cytosol"/>
    <property type="evidence" value="ECO:0007669"/>
    <property type="project" value="TreeGrafter"/>
</dbReference>
<evidence type="ECO:0000256" key="1">
    <source>
        <dbReference type="ARBA" id="ARBA00009176"/>
    </source>
</evidence>
<comment type="similarity">
    <text evidence="1">Belongs to the IUNH family.</text>
</comment>
<dbReference type="GO" id="GO:0008477">
    <property type="term" value="F:purine nucleosidase activity"/>
    <property type="evidence" value="ECO:0007669"/>
    <property type="project" value="TreeGrafter"/>
</dbReference>
<dbReference type="Pfam" id="PF01156">
    <property type="entry name" value="IU_nuc_hydro"/>
    <property type="match status" value="1"/>
</dbReference>
<evidence type="ECO:0000313" key="5">
    <source>
        <dbReference type="EMBL" id="KAK0509597.1"/>
    </source>
</evidence>
<dbReference type="EMBL" id="JAFEKC020000018">
    <property type="protein sequence ID" value="KAK0509597.1"/>
    <property type="molecule type" value="Genomic_DNA"/>
</dbReference>